<proteinExistence type="predicted"/>
<gene>
    <name evidence="1" type="ORF">B7C51_25185</name>
</gene>
<evidence type="ECO:0000313" key="2">
    <source>
        <dbReference type="Proteomes" id="UP000192727"/>
    </source>
</evidence>
<name>A0A1V0V015_9BACL</name>
<protein>
    <recommendedName>
        <fullName evidence="3">Phage protein</fullName>
    </recommendedName>
</protein>
<organism evidence="1 2">
    <name type="scientific">Paenibacillus larvae subsp. pulvifaciens</name>
    <dbReference type="NCBI Taxonomy" id="1477"/>
    <lineage>
        <taxon>Bacteria</taxon>
        <taxon>Bacillati</taxon>
        <taxon>Bacillota</taxon>
        <taxon>Bacilli</taxon>
        <taxon>Bacillales</taxon>
        <taxon>Paenibacillaceae</taxon>
        <taxon>Paenibacillus</taxon>
    </lineage>
</organism>
<keyword evidence="1" id="KW-0614">Plasmid</keyword>
<evidence type="ECO:0008006" key="3">
    <source>
        <dbReference type="Google" id="ProtNLM"/>
    </source>
</evidence>
<geneLocation type="plasmid" evidence="2">
    <name>pplp3</name>
</geneLocation>
<dbReference type="Proteomes" id="UP000192727">
    <property type="component" value="Plasmid pPLP3"/>
</dbReference>
<reference evidence="1 2" key="1">
    <citation type="submission" date="2017-03" db="EMBL/GenBank/DDBJ databases">
        <title>Paenibacillus larvae genome sequencing.</title>
        <authorList>
            <person name="Dingman D.W."/>
        </authorList>
    </citation>
    <scope>NUCLEOTIDE SEQUENCE [LARGE SCALE GENOMIC DNA]</scope>
    <source>
        <strain evidence="1 2">SAG 10367</strain>
        <plasmid evidence="2">pplp3</plasmid>
    </source>
</reference>
<dbReference type="EMBL" id="CP020558">
    <property type="protein sequence ID" value="ARF70767.1"/>
    <property type="molecule type" value="Genomic_DNA"/>
</dbReference>
<evidence type="ECO:0000313" key="1">
    <source>
        <dbReference type="EMBL" id="ARF70767.1"/>
    </source>
</evidence>
<dbReference type="AlphaFoldDB" id="A0A1V0V015"/>
<accession>A0A1V0V015</accession>
<dbReference type="RefSeq" id="WP_083041748.1">
    <property type="nucleotide sequence ID" value="NZ_CP020558.1"/>
</dbReference>
<sequence length="334" mass="37817">MSKTLVKLCVDAAKGVITNFSSSQISKTIREEFIELMGTDKPTYRTFKNNESQVFQILEEVLDELIVDGITNTKFFDQFVEYKDLNFGDLNQFYVEDRTMLVVSEVADGHLNIRRQKLNVGTAFSVDTRTYSIKIYGDFLRFISGRLDWDKFIEKCDEAMRYKLSEDILGGFMGASQYLPPEFVMTGSFVDENMSDLIQRVSTANKNKGVIIAGTRKALKKINSNYSGTNSFLLSEKMKDAINQNGVLEVYDGVPLLEIPQVFIPNTFEYRLDDKQLLVLPNSTKPVKVVREGESIIMQSDSTKNMDMSIEHTVLSKWGVAVVFGTAYGAYKLS</sequence>